<evidence type="ECO:0000256" key="4">
    <source>
        <dbReference type="ARBA" id="ARBA00022989"/>
    </source>
</evidence>
<feature type="transmembrane region" description="Helical" evidence="6">
    <location>
        <begin position="20"/>
        <end position="42"/>
    </location>
</feature>
<accession>A0A9D6V420</accession>
<keyword evidence="5 6" id="KW-0472">Membrane</keyword>
<feature type="domain" description="Cytochrome b561 bacterial/Ni-hydrogenase" evidence="7">
    <location>
        <begin position="13"/>
        <end position="191"/>
    </location>
</feature>
<keyword evidence="3 6" id="KW-0812">Transmembrane</keyword>
<dbReference type="SUPFAM" id="SSF81342">
    <property type="entry name" value="Transmembrane di-heme cytochromes"/>
    <property type="match status" value="1"/>
</dbReference>
<gene>
    <name evidence="8" type="ORF">HY912_16710</name>
</gene>
<dbReference type="AlphaFoldDB" id="A0A9D6V420"/>
<evidence type="ECO:0000256" key="1">
    <source>
        <dbReference type="ARBA" id="ARBA00004651"/>
    </source>
</evidence>
<name>A0A9D6V420_9BACT</name>
<evidence type="ECO:0000313" key="8">
    <source>
        <dbReference type="EMBL" id="MBI5251132.1"/>
    </source>
</evidence>
<evidence type="ECO:0000256" key="5">
    <source>
        <dbReference type="ARBA" id="ARBA00023136"/>
    </source>
</evidence>
<comment type="subcellular location">
    <subcellularLocation>
        <location evidence="1">Cell membrane</location>
        <topology evidence="1">Multi-pass membrane protein</topology>
    </subcellularLocation>
</comment>
<dbReference type="GO" id="GO:0005886">
    <property type="term" value="C:plasma membrane"/>
    <property type="evidence" value="ECO:0007669"/>
    <property type="project" value="UniProtKB-SubCell"/>
</dbReference>
<dbReference type="GO" id="GO:0009055">
    <property type="term" value="F:electron transfer activity"/>
    <property type="evidence" value="ECO:0007669"/>
    <property type="project" value="InterPro"/>
</dbReference>
<dbReference type="EMBL" id="JACRDE010000435">
    <property type="protein sequence ID" value="MBI5251132.1"/>
    <property type="molecule type" value="Genomic_DNA"/>
</dbReference>
<evidence type="ECO:0000259" key="7">
    <source>
        <dbReference type="Pfam" id="PF01292"/>
    </source>
</evidence>
<evidence type="ECO:0000313" key="9">
    <source>
        <dbReference type="Proteomes" id="UP000807825"/>
    </source>
</evidence>
<feature type="transmembrane region" description="Helical" evidence="6">
    <location>
        <begin position="62"/>
        <end position="84"/>
    </location>
</feature>
<dbReference type="Gene3D" id="1.20.950.20">
    <property type="entry name" value="Transmembrane di-heme cytochromes, Chain C"/>
    <property type="match status" value="1"/>
</dbReference>
<keyword evidence="4 6" id="KW-1133">Transmembrane helix</keyword>
<reference evidence="8" key="1">
    <citation type="submission" date="2020-07" db="EMBL/GenBank/DDBJ databases">
        <title>Huge and variable diversity of episymbiotic CPR bacteria and DPANN archaea in groundwater ecosystems.</title>
        <authorList>
            <person name="He C.Y."/>
            <person name="Keren R."/>
            <person name="Whittaker M."/>
            <person name="Farag I.F."/>
            <person name="Doudna J."/>
            <person name="Cate J.H.D."/>
            <person name="Banfield J.F."/>
        </authorList>
    </citation>
    <scope>NUCLEOTIDE SEQUENCE</scope>
    <source>
        <strain evidence="8">NC_groundwater_1664_Pr3_B-0.1um_52_9</strain>
    </source>
</reference>
<feature type="transmembrane region" description="Helical" evidence="6">
    <location>
        <begin position="135"/>
        <end position="156"/>
    </location>
</feature>
<dbReference type="InterPro" id="IPR016174">
    <property type="entry name" value="Di-haem_cyt_TM"/>
</dbReference>
<dbReference type="Pfam" id="PF01292">
    <property type="entry name" value="Ni_hydr_CYTB"/>
    <property type="match status" value="1"/>
</dbReference>
<dbReference type="InterPro" id="IPR011577">
    <property type="entry name" value="Cyt_b561_bac/Ni-Hgenase"/>
</dbReference>
<evidence type="ECO:0000256" key="2">
    <source>
        <dbReference type="ARBA" id="ARBA00022475"/>
    </source>
</evidence>
<evidence type="ECO:0000256" key="3">
    <source>
        <dbReference type="ARBA" id="ARBA00022692"/>
    </source>
</evidence>
<organism evidence="8 9">
    <name type="scientific">Desulfomonile tiedjei</name>
    <dbReference type="NCBI Taxonomy" id="2358"/>
    <lineage>
        <taxon>Bacteria</taxon>
        <taxon>Pseudomonadati</taxon>
        <taxon>Thermodesulfobacteriota</taxon>
        <taxon>Desulfomonilia</taxon>
        <taxon>Desulfomonilales</taxon>
        <taxon>Desulfomonilaceae</taxon>
        <taxon>Desulfomonile</taxon>
    </lineage>
</organism>
<dbReference type="GO" id="GO:0022904">
    <property type="term" value="P:respiratory electron transport chain"/>
    <property type="evidence" value="ECO:0007669"/>
    <property type="project" value="InterPro"/>
</dbReference>
<keyword evidence="2" id="KW-1003">Cell membrane</keyword>
<proteinExistence type="predicted"/>
<protein>
    <submittedName>
        <fullName evidence="8">Cytochrome b/b6 domain-containing protein</fullName>
    </submittedName>
</protein>
<dbReference type="Proteomes" id="UP000807825">
    <property type="component" value="Unassembled WGS sequence"/>
</dbReference>
<sequence>MRDQTVEQVIYWRFNVLHRVVHLVVMFAFIGVGLTGFSMAFSSVGLAQTFVWLLGGIDSVRYFHRFCAVILYLCVVTEILWGLYYRFVLRGNLLGPNSICFRIRDLRFFREHMGYLLGQSEGPPRFERFTWWEKLDYWTLFLGMHSMALTGVFLWFPEFFSRFFPGYFVNIAQVLHFDEAILAVLYKFFIHTAVRHLRPEVYPGDWVIFTGKVTKETMMRAHPGEWALLNAHQQGSATRDQ</sequence>
<evidence type="ECO:0000256" key="6">
    <source>
        <dbReference type="SAM" id="Phobius"/>
    </source>
</evidence>
<comment type="caution">
    <text evidence="8">The sequence shown here is derived from an EMBL/GenBank/DDBJ whole genome shotgun (WGS) entry which is preliminary data.</text>
</comment>